<protein>
    <recommendedName>
        <fullName evidence="3">RNA polymerase subunit sigma-24</fullName>
    </recommendedName>
</protein>
<dbReference type="RefSeq" id="WP_207213740.1">
    <property type="nucleotide sequence ID" value="NZ_CP012670.1"/>
</dbReference>
<name>A0A4P2QCG6_SORCE</name>
<reference evidence="1 2" key="1">
    <citation type="submission" date="2015-09" db="EMBL/GenBank/DDBJ databases">
        <title>Sorangium comparison.</title>
        <authorList>
            <person name="Zaburannyi N."/>
            <person name="Bunk B."/>
            <person name="Overmann J."/>
            <person name="Mueller R."/>
        </authorList>
    </citation>
    <scope>NUCLEOTIDE SEQUENCE [LARGE SCALE GENOMIC DNA]</scope>
    <source>
        <strain evidence="1 2">So ceGT47</strain>
    </source>
</reference>
<evidence type="ECO:0000313" key="2">
    <source>
        <dbReference type="Proteomes" id="UP000295781"/>
    </source>
</evidence>
<dbReference type="EMBL" id="CP012670">
    <property type="protein sequence ID" value="AUX27437.1"/>
    <property type="molecule type" value="Genomic_DNA"/>
</dbReference>
<dbReference type="Proteomes" id="UP000295781">
    <property type="component" value="Chromosome"/>
</dbReference>
<gene>
    <name evidence="1" type="ORF">SOCEGT47_080270</name>
</gene>
<evidence type="ECO:0008006" key="3">
    <source>
        <dbReference type="Google" id="ProtNLM"/>
    </source>
</evidence>
<dbReference type="SUPFAM" id="SSF48452">
    <property type="entry name" value="TPR-like"/>
    <property type="match status" value="1"/>
</dbReference>
<dbReference type="AlphaFoldDB" id="A0A4P2QCG6"/>
<dbReference type="InterPro" id="IPR011990">
    <property type="entry name" value="TPR-like_helical_dom_sf"/>
</dbReference>
<accession>A0A4P2QCG6</accession>
<proteinExistence type="predicted"/>
<sequence length="50" mass="5834">MDALDARGELRDYRFLHSARAELLRKLGRNGDARAAYRRALELTMQEAER</sequence>
<organism evidence="1 2">
    <name type="scientific">Sorangium cellulosum</name>
    <name type="common">Polyangium cellulosum</name>
    <dbReference type="NCBI Taxonomy" id="56"/>
    <lineage>
        <taxon>Bacteria</taxon>
        <taxon>Pseudomonadati</taxon>
        <taxon>Myxococcota</taxon>
        <taxon>Polyangia</taxon>
        <taxon>Polyangiales</taxon>
        <taxon>Polyangiaceae</taxon>
        <taxon>Sorangium</taxon>
    </lineage>
</organism>
<evidence type="ECO:0000313" key="1">
    <source>
        <dbReference type="EMBL" id="AUX27437.1"/>
    </source>
</evidence>